<dbReference type="RefSeq" id="WP_200359950.1">
    <property type="nucleotide sequence ID" value="NZ_JAENIL010000124.1"/>
</dbReference>
<keyword evidence="3" id="KW-1185">Reference proteome</keyword>
<accession>A0A934S1M3</accession>
<gene>
    <name evidence="2" type="ORF">JIN87_27740</name>
</gene>
<dbReference type="EMBL" id="JAENIL010000124">
    <property type="protein sequence ID" value="MBK1880706.1"/>
    <property type="molecule type" value="Genomic_DNA"/>
</dbReference>
<evidence type="ECO:0000313" key="3">
    <source>
        <dbReference type="Proteomes" id="UP000617628"/>
    </source>
</evidence>
<comment type="caution">
    <text evidence="2">The sequence shown here is derived from an EMBL/GenBank/DDBJ whole genome shotgun (WGS) entry which is preliminary data.</text>
</comment>
<proteinExistence type="predicted"/>
<sequence length="121" mass="13480">MKESKKLGLRKLLMIAFLIGSISVGTAIVLVSIYFAFDTYRLYKEHGIFGYGLILMSLTGIGVGISIPLFVVPLARIALNSIRNEKEILIKNGIEGLNEFRETNEAIYPKKFGLNKTKNIT</sequence>
<dbReference type="Proteomes" id="UP000617628">
    <property type="component" value="Unassembled WGS sequence"/>
</dbReference>
<reference evidence="2" key="1">
    <citation type="submission" date="2021-01" db="EMBL/GenBank/DDBJ databases">
        <title>Modified the classification status of verrucomicrobia.</title>
        <authorList>
            <person name="Feng X."/>
        </authorList>
    </citation>
    <scope>NUCLEOTIDE SEQUENCE</scope>
    <source>
        <strain evidence="2">KCTC 13126</strain>
    </source>
</reference>
<keyword evidence="1" id="KW-1133">Transmembrane helix</keyword>
<evidence type="ECO:0000256" key="1">
    <source>
        <dbReference type="SAM" id="Phobius"/>
    </source>
</evidence>
<keyword evidence="1" id="KW-0812">Transmembrane</keyword>
<feature type="transmembrane region" description="Helical" evidence="1">
    <location>
        <begin position="49"/>
        <end position="75"/>
    </location>
</feature>
<feature type="transmembrane region" description="Helical" evidence="1">
    <location>
        <begin position="12"/>
        <end position="37"/>
    </location>
</feature>
<name>A0A934S1M3_9BACT</name>
<keyword evidence="1" id="KW-0472">Membrane</keyword>
<organism evidence="2 3">
    <name type="scientific">Pelagicoccus mobilis</name>
    <dbReference type="NCBI Taxonomy" id="415221"/>
    <lineage>
        <taxon>Bacteria</taxon>
        <taxon>Pseudomonadati</taxon>
        <taxon>Verrucomicrobiota</taxon>
        <taxon>Opitutia</taxon>
        <taxon>Puniceicoccales</taxon>
        <taxon>Pelagicoccaceae</taxon>
        <taxon>Pelagicoccus</taxon>
    </lineage>
</organism>
<dbReference type="AlphaFoldDB" id="A0A934S1M3"/>
<evidence type="ECO:0000313" key="2">
    <source>
        <dbReference type="EMBL" id="MBK1880706.1"/>
    </source>
</evidence>
<protein>
    <submittedName>
        <fullName evidence="2">Uncharacterized protein</fullName>
    </submittedName>
</protein>